<dbReference type="SMART" id="SM00382">
    <property type="entry name" value="AAA"/>
    <property type="match status" value="1"/>
</dbReference>
<evidence type="ECO:0000256" key="2">
    <source>
        <dbReference type="ARBA" id="ARBA00006914"/>
    </source>
</evidence>
<dbReference type="STRING" id="478820.A0A196SND4"/>
<keyword evidence="3" id="KW-0963">Cytoplasm</keyword>
<sequence>MDAPNEAELRMMSTQQLSDTISAMQTQNRSLLGLIDDLKRQQQSKQQEVNTLESQLNRSVRLPYLVASVEEVLRVPVETDDNLSKPEDKQEFEEGVVMSTIQKRKVFVGNKGMLYGKELRAGDLVGINKDTCMIYQLLPTEYDKRVKAMLLEEKPTDDYTDIGGLDKQIQELQEAVVLPITRPELFTQLGIKAPKGILLYGPPGTGKTLLARACAKQTDAAFIKLSATVLGQSHIGEGARIVRDCFALAKKKIEETGVRGSIIFIDELDAIGIKRSGDGEGSHELQRTLLELLNAMDGFSSDSRIKVIAATNRPDILDPALLRSGRFDRKVELPNPNEEARVKILKIHSRKLVLDKESVNFEEIARCTEDFSGAMLRAVCVEAGMLALRRNASAIQHEDFMEGVAQVASRKKANLMYYA</sequence>
<dbReference type="Pfam" id="PF00004">
    <property type="entry name" value="AAA"/>
    <property type="match status" value="1"/>
</dbReference>
<dbReference type="GO" id="GO:0016887">
    <property type="term" value="F:ATP hydrolysis activity"/>
    <property type="evidence" value="ECO:0007669"/>
    <property type="project" value="InterPro"/>
</dbReference>
<keyword evidence="5 7" id="KW-0067">ATP-binding</keyword>
<reference evidence="10 11" key="1">
    <citation type="submission" date="2016-05" db="EMBL/GenBank/DDBJ databases">
        <title>Nuclear genome of Blastocystis sp. subtype 1 NandII.</title>
        <authorList>
            <person name="Gentekaki E."/>
            <person name="Curtis B."/>
            <person name="Stairs C."/>
            <person name="Eme L."/>
            <person name="Herman E."/>
            <person name="Klimes V."/>
            <person name="Arias M.C."/>
            <person name="Elias M."/>
            <person name="Hilliou F."/>
            <person name="Klute M."/>
            <person name="Malik S.-B."/>
            <person name="Pightling A."/>
            <person name="Rachubinski R."/>
            <person name="Salas D."/>
            <person name="Schlacht A."/>
            <person name="Suga H."/>
            <person name="Archibald J."/>
            <person name="Ball S.G."/>
            <person name="Clark G."/>
            <person name="Dacks J."/>
            <person name="Van Der Giezen M."/>
            <person name="Tsaousis A."/>
            <person name="Roger A."/>
        </authorList>
    </citation>
    <scope>NUCLEOTIDE SEQUENCE [LARGE SCALE GENOMIC DNA]</scope>
    <source>
        <strain evidence="11">ATCC 50177 / NandII</strain>
    </source>
</reference>
<dbReference type="FunFam" id="3.40.50.300:FF:000033">
    <property type="entry name" value="26S protease regulatory subunit 6B"/>
    <property type="match status" value="1"/>
</dbReference>
<keyword evidence="10" id="KW-0645">Protease</keyword>
<dbReference type="GO" id="GO:0005524">
    <property type="term" value="F:ATP binding"/>
    <property type="evidence" value="ECO:0007669"/>
    <property type="project" value="UniProtKB-KW"/>
</dbReference>
<dbReference type="Gene3D" id="3.40.50.300">
    <property type="entry name" value="P-loop containing nucleotide triphosphate hydrolases"/>
    <property type="match status" value="1"/>
</dbReference>
<keyword evidence="11" id="KW-1185">Reference proteome</keyword>
<dbReference type="InterPro" id="IPR003959">
    <property type="entry name" value="ATPase_AAA_core"/>
</dbReference>
<dbReference type="SUPFAM" id="SSF52540">
    <property type="entry name" value="P-loop containing nucleoside triphosphate hydrolases"/>
    <property type="match status" value="1"/>
</dbReference>
<keyword evidence="4 7" id="KW-0547">Nucleotide-binding</keyword>
<evidence type="ECO:0000313" key="11">
    <source>
        <dbReference type="Proteomes" id="UP000078348"/>
    </source>
</evidence>
<comment type="subcellular location">
    <subcellularLocation>
        <location evidence="1">Cytoplasm</location>
    </subcellularLocation>
</comment>
<dbReference type="PROSITE" id="PS00674">
    <property type="entry name" value="AAA"/>
    <property type="match status" value="1"/>
</dbReference>
<dbReference type="AlphaFoldDB" id="A0A196SND4"/>
<dbReference type="EMBL" id="LXWW01000033">
    <property type="protein sequence ID" value="OAO17364.1"/>
    <property type="molecule type" value="Genomic_DNA"/>
</dbReference>
<organism evidence="10 11">
    <name type="scientific">Blastocystis sp. subtype 1 (strain ATCC 50177 / NandII)</name>
    <dbReference type="NCBI Taxonomy" id="478820"/>
    <lineage>
        <taxon>Eukaryota</taxon>
        <taxon>Sar</taxon>
        <taxon>Stramenopiles</taxon>
        <taxon>Bigyra</taxon>
        <taxon>Opalozoa</taxon>
        <taxon>Opalinata</taxon>
        <taxon>Blastocystidae</taxon>
        <taxon>Blastocystis</taxon>
    </lineage>
</organism>
<dbReference type="InterPro" id="IPR003960">
    <property type="entry name" value="ATPase_AAA_CS"/>
</dbReference>
<keyword evidence="6" id="KW-0647">Proteasome</keyword>
<keyword evidence="10" id="KW-0378">Hydrolase</keyword>
<evidence type="ECO:0000313" key="10">
    <source>
        <dbReference type="EMBL" id="OAO17364.1"/>
    </source>
</evidence>
<evidence type="ECO:0000256" key="8">
    <source>
        <dbReference type="SAM" id="Coils"/>
    </source>
</evidence>
<dbReference type="PANTHER" id="PTHR23073">
    <property type="entry name" value="26S PROTEASOME REGULATORY SUBUNIT"/>
    <property type="match status" value="1"/>
</dbReference>
<dbReference type="InterPro" id="IPR027417">
    <property type="entry name" value="P-loop_NTPase"/>
</dbReference>
<name>A0A196SND4_BLAHN</name>
<dbReference type="GO" id="GO:0006508">
    <property type="term" value="P:proteolysis"/>
    <property type="evidence" value="ECO:0007669"/>
    <property type="project" value="UniProtKB-KW"/>
</dbReference>
<dbReference type="GO" id="GO:0000502">
    <property type="term" value="C:proteasome complex"/>
    <property type="evidence" value="ECO:0007669"/>
    <property type="project" value="UniProtKB-KW"/>
</dbReference>
<comment type="caution">
    <text evidence="10">The sequence shown here is derived from an EMBL/GenBank/DDBJ whole genome shotgun (WGS) entry which is preliminary data.</text>
</comment>
<gene>
    <name evidence="10" type="ORF">AV274_0881</name>
</gene>
<dbReference type="FunFam" id="1.10.8.60:FF:000009">
    <property type="entry name" value="26S protease regulatory subunit 6A"/>
    <property type="match status" value="1"/>
</dbReference>
<feature type="coiled-coil region" evidence="8">
    <location>
        <begin position="21"/>
        <end position="55"/>
    </location>
</feature>
<evidence type="ECO:0000256" key="3">
    <source>
        <dbReference type="ARBA" id="ARBA00022490"/>
    </source>
</evidence>
<evidence type="ECO:0000256" key="5">
    <source>
        <dbReference type="ARBA" id="ARBA00022840"/>
    </source>
</evidence>
<proteinExistence type="inferred from homology"/>
<dbReference type="Pfam" id="PF17862">
    <property type="entry name" value="AAA_lid_3"/>
    <property type="match status" value="1"/>
</dbReference>
<dbReference type="Gene3D" id="2.40.50.140">
    <property type="entry name" value="Nucleic acid-binding proteins"/>
    <property type="match status" value="1"/>
</dbReference>
<evidence type="ECO:0000256" key="6">
    <source>
        <dbReference type="ARBA" id="ARBA00022942"/>
    </source>
</evidence>
<dbReference type="GO" id="GO:0008233">
    <property type="term" value="F:peptidase activity"/>
    <property type="evidence" value="ECO:0007669"/>
    <property type="project" value="UniProtKB-KW"/>
</dbReference>
<dbReference type="Gene3D" id="1.10.8.60">
    <property type="match status" value="1"/>
</dbReference>
<evidence type="ECO:0000259" key="9">
    <source>
        <dbReference type="SMART" id="SM00382"/>
    </source>
</evidence>
<dbReference type="InterPro" id="IPR003593">
    <property type="entry name" value="AAA+_ATPase"/>
</dbReference>
<protein>
    <submittedName>
        <fullName evidence="10">26S protease regulatory subunit 6A-A</fullName>
    </submittedName>
</protein>
<dbReference type="OrthoDB" id="9443236at2759"/>
<dbReference type="Proteomes" id="UP000078348">
    <property type="component" value="Unassembled WGS sequence"/>
</dbReference>
<accession>A0A196SND4</accession>
<keyword evidence="8" id="KW-0175">Coiled coil</keyword>
<dbReference type="InterPro" id="IPR050221">
    <property type="entry name" value="26S_Proteasome_ATPase"/>
</dbReference>
<dbReference type="InterPro" id="IPR012340">
    <property type="entry name" value="NA-bd_OB-fold"/>
</dbReference>
<comment type="similarity">
    <text evidence="2 7">Belongs to the AAA ATPase family.</text>
</comment>
<evidence type="ECO:0000256" key="4">
    <source>
        <dbReference type="ARBA" id="ARBA00022741"/>
    </source>
</evidence>
<evidence type="ECO:0000256" key="1">
    <source>
        <dbReference type="ARBA" id="ARBA00004496"/>
    </source>
</evidence>
<evidence type="ECO:0000256" key="7">
    <source>
        <dbReference type="RuleBase" id="RU003651"/>
    </source>
</evidence>
<dbReference type="GO" id="GO:0005737">
    <property type="term" value="C:cytoplasm"/>
    <property type="evidence" value="ECO:0007669"/>
    <property type="project" value="UniProtKB-SubCell"/>
</dbReference>
<dbReference type="InterPro" id="IPR041569">
    <property type="entry name" value="AAA_lid_3"/>
</dbReference>
<feature type="domain" description="AAA+ ATPase" evidence="9">
    <location>
        <begin position="193"/>
        <end position="337"/>
    </location>
</feature>